<sequence>MANPEALQKVVLECFKDKVELPLGDILDQRIPGLEKGALRNCYIDFVCRVGKGNQRINTVEGRLKFDSTGLEVSSADFSLFDTSRNLKEKMRLTKSTEKHFLTKIEKLAGRASSHKYKDSIRVFPNTLMRSCDSSPGLSPTGGECGPQIDPRPPPVTLREEWLVDKELHVRPASATVTSGGKMPSEEGGTRKSEWRSPSAANGDTGGAESGSRPGCAAAGAKAKGGGQSSDGAAARSPERRPWQGRADARQGGGGGSESPSGSPRGTRAYEASTAKRSRGCDDRPSPPKRRPAASGGSNKEQSSSSLSPGPMCSLDRDTGVSRGGCRSGAFEEPADRRRGSAGGLDRVNLGSQHHARARAHAPDKDDPWGRGGFTDMSSQQEILPRLPEMSSRAPSRDQDLATMWTDKSKRLDIIDWILSVTEQVLGSECAPLAEKKLVHRLYTVMVENQPEKLRDDELTALMHCDMAVRLHNRRQSQYSSDQLRVRINSMYEKFTGA</sequence>
<proteinExistence type="predicted"/>
<reference evidence="2" key="1">
    <citation type="submission" date="2014-05" db="EMBL/GenBank/DDBJ databases">
        <title>The transcriptome of the halophilic microalga Tetraselmis sp. GSL018 isolated from the Great Salt Lake, Utah.</title>
        <authorList>
            <person name="Jinkerson R.E."/>
            <person name="D'Adamo S."/>
            <person name="Posewitz M.C."/>
        </authorList>
    </citation>
    <scope>NUCLEOTIDE SEQUENCE</scope>
    <source>
        <strain evidence="2">GSL018</strain>
    </source>
</reference>
<feature type="region of interest" description="Disordered" evidence="1">
    <location>
        <begin position="132"/>
        <end position="156"/>
    </location>
</feature>
<evidence type="ECO:0000313" key="2">
    <source>
        <dbReference type="EMBL" id="JAC68301.1"/>
    </source>
</evidence>
<accession>A0A061RCS3</accession>
<dbReference type="AlphaFoldDB" id="A0A061RCS3"/>
<organism evidence="2">
    <name type="scientific">Tetraselmis sp. GSL018</name>
    <dbReference type="NCBI Taxonomy" id="582737"/>
    <lineage>
        <taxon>Eukaryota</taxon>
        <taxon>Viridiplantae</taxon>
        <taxon>Chlorophyta</taxon>
        <taxon>core chlorophytes</taxon>
        <taxon>Chlorodendrophyceae</taxon>
        <taxon>Chlorodendrales</taxon>
        <taxon>Chlorodendraceae</taxon>
        <taxon>Tetraselmis</taxon>
    </lineage>
</organism>
<feature type="compositionally biased region" description="Basic and acidic residues" evidence="1">
    <location>
        <begin position="184"/>
        <end position="195"/>
    </location>
</feature>
<feature type="region of interest" description="Disordered" evidence="1">
    <location>
        <begin position="169"/>
        <end position="376"/>
    </location>
</feature>
<protein>
    <submittedName>
        <fullName evidence="2">Uncharacterized protein</fullName>
    </submittedName>
</protein>
<gene>
    <name evidence="2" type="ORF">TSPGSL018_9057</name>
</gene>
<name>A0A061RCS3_9CHLO</name>
<dbReference type="EMBL" id="GBEZ01018101">
    <property type="protein sequence ID" value="JAC68301.1"/>
    <property type="molecule type" value="Transcribed_RNA"/>
</dbReference>
<evidence type="ECO:0000256" key="1">
    <source>
        <dbReference type="SAM" id="MobiDB-lite"/>
    </source>
</evidence>
<feature type="compositionally biased region" description="Low complexity" evidence="1">
    <location>
        <begin position="293"/>
        <end position="308"/>
    </location>
</feature>